<dbReference type="InterPro" id="IPR043128">
    <property type="entry name" value="Rev_trsase/Diguanyl_cyclase"/>
</dbReference>
<dbReference type="GO" id="GO:1902201">
    <property type="term" value="P:negative regulation of bacterial-type flagellum-dependent cell motility"/>
    <property type="evidence" value="ECO:0007669"/>
    <property type="project" value="TreeGrafter"/>
</dbReference>
<dbReference type="NCBIfam" id="TIGR00254">
    <property type="entry name" value="GGDEF"/>
    <property type="match status" value="1"/>
</dbReference>
<dbReference type="SUPFAM" id="SSF55073">
    <property type="entry name" value="Nucleotide cyclase"/>
    <property type="match status" value="1"/>
</dbReference>
<gene>
    <name evidence="2" type="ORF">CSW47_07075</name>
</gene>
<protein>
    <submittedName>
        <fullName evidence="2">GGDEF domain-containing protein</fullName>
    </submittedName>
</protein>
<accession>A0A430RA24</accession>
<reference evidence="2 3" key="1">
    <citation type="journal article" date="2019" name="Extremophiles">
        <title>Biogeography of thermophiles and predominance of Thermus scotoductus in domestic water heaters.</title>
        <authorList>
            <person name="Wilpiszeski R.L."/>
            <person name="Zhang Z."/>
            <person name="House C.H."/>
        </authorList>
    </citation>
    <scope>NUCLEOTIDE SEQUENCE [LARGE SCALE GENOMIC DNA]</scope>
    <source>
        <strain evidence="2 3">34_S34</strain>
    </source>
</reference>
<dbReference type="AlphaFoldDB" id="A0A430RA24"/>
<evidence type="ECO:0000313" key="2">
    <source>
        <dbReference type="EMBL" id="RTH04251.1"/>
    </source>
</evidence>
<sequence length="185" mass="20574">PPLPLYLFLEHPGVERPEELRLAALFMEHLLAGLRGAGYREELERQARTDWLTGLGNRRALERALREGLARGEVLMVMDLDGLKALNDREGHLAGDALLRRFGACLQALARSHGGRGFRLGGDEFALILPERALGEARRALEAFPVSLGVARAEEGQGQALLELADQRMYWAKRRKKRQTPSSAT</sequence>
<feature type="non-terminal residue" evidence="2">
    <location>
        <position position="1"/>
    </location>
</feature>
<evidence type="ECO:0000313" key="3">
    <source>
        <dbReference type="Proteomes" id="UP000286734"/>
    </source>
</evidence>
<dbReference type="CDD" id="cd01949">
    <property type="entry name" value="GGDEF"/>
    <property type="match status" value="1"/>
</dbReference>
<dbReference type="SMART" id="SM00267">
    <property type="entry name" value="GGDEF"/>
    <property type="match status" value="1"/>
</dbReference>
<dbReference type="GO" id="GO:0052621">
    <property type="term" value="F:diguanylate cyclase activity"/>
    <property type="evidence" value="ECO:0007669"/>
    <property type="project" value="TreeGrafter"/>
</dbReference>
<dbReference type="PANTHER" id="PTHR45138:SF9">
    <property type="entry name" value="DIGUANYLATE CYCLASE DGCM-RELATED"/>
    <property type="match status" value="1"/>
</dbReference>
<name>A0A430RA24_THESC</name>
<dbReference type="Pfam" id="PF00990">
    <property type="entry name" value="GGDEF"/>
    <property type="match status" value="1"/>
</dbReference>
<dbReference type="GO" id="GO:0043709">
    <property type="term" value="P:cell adhesion involved in single-species biofilm formation"/>
    <property type="evidence" value="ECO:0007669"/>
    <property type="project" value="TreeGrafter"/>
</dbReference>
<dbReference type="InterPro" id="IPR029787">
    <property type="entry name" value="Nucleotide_cyclase"/>
</dbReference>
<dbReference type="GO" id="GO:0005886">
    <property type="term" value="C:plasma membrane"/>
    <property type="evidence" value="ECO:0007669"/>
    <property type="project" value="TreeGrafter"/>
</dbReference>
<dbReference type="RefSeq" id="WP_153185632.1">
    <property type="nucleotide sequence ID" value="NZ_PELP01000181.1"/>
</dbReference>
<dbReference type="Gene3D" id="3.30.70.270">
    <property type="match status" value="1"/>
</dbReference>
<proteinExistence type="predicted"/>
<dbReference type="PANTHER" id="PTHR45138">
    <property type="entry name" value="REGULATORY COMPONENTS OF SENSORY TRANSDUCTION SYSTEM"/>
    <property type="match status" value="1"/>
</dbReference>
<dbReference type="PROSITE" id="PS50887">
    <property type="entry name" value="GGDEF"/>
    <property type="match status" value="1"/>
</dbReference>
<evidence type="ECO:0000259" key="1">
    <source>
        <dbReference type="PROSITE" id="PS50887"/>
    </source>
</evidence>
<dbReference type="EMBL" id="PELP01000181">
    <property type="protein sequence ID" value="RTH04251.1"/>
    <property type="molecule type" value="Genomic_DNA"/>
</dbReference>
<feature type="domain" description="GGDEF" evidence="1">
    <location>
        <begin position="71"/>
        <end position="185"/>
    </location>
</feature>
<comment type="caution">
    <text evidence="2">The sequence shown here is derived from an EMBL/GenBank/DDBJ whole genome shotgun (WGS) entry which is preliminary data.</text>
</comment>
<organism evidence="2 3">
    <name type="scientific">Thermus scotoductus</name>
    <dbReference type="NCBI Taxonomy" id="37636"/>
    <lineage>
        <taxon>Bacteria</taxon>
        <taxon>Thermotogati</taxon>
        <taxon>Deinococcota</taxon>
        <taxon>Deinococci</taxon>
        <taxon>Thermales</taxon>
        <taxon>Thermaceae</taxon>
        <taxon>Thermus</taxon>
    </lineage>
</organism>
<dbReference type="InterPro" id="IPR000160">
    <property type="entry name" value="GGDEF_dom"/>
</dbReference>
<dbReference type="InterPro" id="IPR050469">
    <property type="entry name" value="Diguanylate_Cyclase"/>
</dbReference>
<dbReference type="Proteomes" id="UP000286734">
    <property type="component" value="Unassembled WGS sequence"/>
</dbReference>